<protein>
    <recommendedName>
        <fullName evidence="4">Protein kinase domain-containing protein</fullName>
    </recommendedName>
</protein>
<dbReference type="InParanoid" id="A0A6L2PK48"/>
<gene>
    <name evidence="2" type="ORF">Cfor_05510</name>
</gene>
<evidence type="ECO:0000256" key="1">
    <source>
        <dbReference type="SAM" id="MobiDB-lite"/>
    </source>
</evidence>
<keyword evidence="3" id="KW-1185">Reference proteome</keyword>
<accession>A0A6L2PK48</accession>
<evidence type="ECO:0008006" key="4">
    <source>
        <dbReference type="Google" id="ProtNLM"/>
    </source>
</evidence>
<comment type="caution">
    <text evidence="2">The sequence shown here is derived from an EMBL/GenBank/DDBJ whole genome shotgun (WGS) entry which is preliminary data.</text>
</comment>
<evidence type="ECO:0000313" key="2">
    <source>
        <dbReference type="EMBL" id="GFG32951.1"/>
    </source>
</evidence>
<evidence type="ECO:0000313" key="3">
    <source>
        <dbReference type="Proteomes" id="UP000502823"/>
    </source>
</evidence>
<dbReference type="Gene3D" id="1.10.510.10">
    <property type="entry name" value="Transferase(Phosphotransferase) domain 1"/>
    <property type="match status" value="1"/>
</dbReference>
<reference evidence="3" key="1">
    <citation type="submission" date="2020-01" db="EMBL/GenBank/DDBJ databases">
        <title>Draft genome sequence of the Termite Coptotermes fromosanus.</title>
        <authorList>
            <person name="Itakura S."/>
            <person name="Yosikawa Y."/>
            <person name="Umezawa K."/>
        </authorList>
    </citation>
    <scope>NUCLEOTIDE SEQUENCE [LARGE SCALE GENOMIC DNA]</scope>
</reference>
<dbReference type="Proteomes" id="UP000502823">
    <property type="component" value="Unassembled WGS sequence"/>
</dbReference>
<dbReference type="AlphaFoldDB" id="A0A6L2PK48"/>
<dbReference type="SUPFAM" id="SSF56112">
    <property type="entry name" value="Protein kinase-like (PK-like)"/>
    <property type="match status" value="1"/>
</dbReference>
<name>A0A6L2PK48_COPFO</name>
<proteinExistence type="predicted"/>
<dbReference type="FunCoup" id="A0A6L2PK48">
    <property type="interactions" value="92"/>
</dbReference>
<feature type="region of interest" description="Disordered" evidence="1">
    <location>
        <begin position="402"/>
        <end position="479"/>
    </location>
</feature>
<feature type="non-terminal residue" evidence="2">
    <location>
        <position position="1"/>
    </location>
</feature>
<organism evidence="2 3">
    <name type="scientific">Coptotermes formosanus</name>
    <name type="common">Formosan subterranean termite</name>
    <dbReference type="NCBI Taxonomy" id="36987"/>
    <lineage>
        <taxon>Eukaryota</taxon>
        <taxon>Metazoa</taxon>
        <taxon>Ecdysozoa</taxon>
        <taxon>Arthropoda</taxon>
        <taxon>Hexapoda</taxon>
        <taxon>Insecta</taxon>
        <taxon>Pterygota</taxon>
        <taxon>Neoptera</taxon>
        <taxon>Polyneoptera</taxon>
        <taxon>Dictyoptera</taxon>
        <taxon>Blattodea</taxon>
        <taxon>Blattoidea</taxon>
        <taxon>Termitoidae</taxon>
        <taxon>Rhinotermitidae</taxon>
        <taxon>Coptotermes</taxon>
    </lineage>
</organism>
<dbReference type="EMBL" id="BLKM01000391">
    <property type="protein sequence ID" value="GFG32951.1"/>
    <property type="molecule type" value="Genomic_DNA"/>
</dbReference>
<dbReference type="InterPro" id="IPR011009">
    <property type="entry name" value="Kinase-like_dom_sf"/>
</dbReference>
<dbReference type="OrthoDB" id="10045021at2759"/>
<feature type="compositionally biased region" description="Polar residues" evidence="1">
    <location>
        <begin position="415"/>
        <end position="425"/>
    </location>
</feature>
<sequence length="479" mass="54755">LGVEYDYFPRLDIHRPLRKQIMRPIDDACTKRKKRRGLFNGKWISVFPRSCKSGNSTSNICYNADSDGHGGRYEYTALEADSSVHERLEMERKARERAQNACQHYLRSCSRYTLLHHLNDIGSRVDKHWFVVRDTSMKTERLLTLVPLSSNCAIECNPSTRGTILELFLALQHPYIYPVLDLDFRDVSGQTYVILVLPFNNKGSLKDLIYKVWSSRWQDDWSQKYGQRSAGLPVSQVQRLGRQILEALLFLKDRGFPPFSHLHSGNIILQNGVARLTGLENTLLGHTSRIHPVIWSRARTEPPAVDSICFGHVLFEMCAGYELCTPQPNQGHLLDLKNYPQVVEILEFIFQHPEQRFPSVEELLLCDFFRNIDLRELRAAPLPQAFQIRLTTSTMSLLNEVKQQQIGRRGRRTHSVPSETETASPGFTERRNSCSGGDDDVGGSNGAWRQDEDSTEDQSTERQPSPTQVGHVHGHLFEP</sequence>